<name>A0AAD8TCP7_LOLMU</name>
<protein>
    <recommendedName>
        <fullName evidence="5">MULE transposase domain-containing protein</fullName>
    </recommendedName>
</protein>
<proteinExistence type="predicted"/>
<dbReference type="InterPro" id="IPR001207">
    <property type="entry name" value="Transposase_mutator"/>
</dbReference>
<dbReference type="GO" id="GO:0006313">
    <property type="term" value="P:DNA transposition"/>
    <property type="evidence" value="ECO:0007669"/>
    <property type="project" value="InterPro"/>
</dbReference>
<evidence type="ECO:0000256" key="1">
    <source>
        <dbReference type="ARBA" id="ARBA00022578"/>
    </source>
</evidence>
<comment type="caution">
    <text evidence="6">The sequence shown here is derived from an EMBL/GenBank/DDBJ whole genome shotgun (WGS) entry which is preliminary data.</text>
</comment>
<sequence>MEDGGGGGDWFGDPGVHGASPAYDGMEGFVLPSPVLQHSSPVLQLTPPSPPRPESEKWWTSQGMTSQNDPMSHYLYNGVGLSGLELVDSNYKVDEMLVKYASTKKLVLTVMKDNRKRAIVLSPLKRKHASTIDLDPEEEEPIAHPFLSQDSSFCDGWQSQMDHHNFPQMHTQESVNCEKGKHVLGLETCMAEEEEEEESEDEDDSWLYPGRFDPIAAEKARRDQEEEMHQRIAARKKSNLDPMLHCEGESDVEDIYDNATQCDDISTIPAVKRQVKRPGPTLRSHSQVEADVIPDWVPSDDEGDKGFLKEEDDDGYEPLPFVLAGGRKSRGKMAKERVWYDDSRQNPEQQFMVGLCFKDVYQFRQALARLHIVQVRNFHYHRNTPDRIIVWCKDKQKKNNEENVKEKEKKWDCPFYMTAAKIKNEATFCIKKMELKHTCPTDPSSTRVNAKWLSGTYVTEYKSNISTSINTLQDKAQKDFGVDVPKRMAYRARTKAIEMVMGDHKQQYHGLRDYLQTVIDKNPGSRCIVTTVTGPTDEQVEAMKKGQMVNISYSPRFHGLFFCVNAAREGFLQGWRPFIGLDGCFIKLTSGAQILAATGRDGNNNIYPIAWGVVAKEDTENWQWFLEQLKQALGGDHGQFGYYTMMSDRQKGLLKAVSTVFPNSPQRYCLRHIYANFQTAGFRGEDLKKCMDNAAYSYTKDGFDEAMEEMKKQSEEAWKWLSKIPVEAWARFAMDTNCQTDLVANRTMPTADASGTNVPASSSGTNVHHVAPGNAPGNAPPNASRSAPGTAPRYTARNAPGNAGSSAQGNASSSAPGNAGSSAPGNAGRSAPGNARGLSGYFNAGANAGPGRDASDPPLQGRN</sequence>
<dbReference type="Proteomes" id="UP001231189">
    <property type="component" value="Unassembled WGS sequence"/>
</dbReference>
<feature type="compositionally biased region" description="Polar residues" evidence="4">
    <location>
        <begin position="753"/>
        <end position="766"/>
    </location>
</feature>
<keyword evidence="3" id="KW-0233">DNA recombination</keyword>
<evidence type="ECO:0000313" key="6">
    <source>
        <dbReference type="EMBL" id="KAK1679196.1"/>
    </source>
</evidence>
<accession>A0AAD8TCP7</accession>
<dbReference type="InterPro" id="IPR018289">
    <property type="entry name" value="MULE_transposase_dom"/>
</dbReference>
<keyword evidence="2" id="KW-0238">DNA-binding</keyword>
<feature type="domain" description="MULE transposase" evidence="5">
    <location>
        <begin position="579"/>
        <end position="676"/>
    </location>
</feature>
<reference evidence="6" key="1">
    <citation type="submission" date="2023-07" db="EMBL/GenBank/DDBJ databases">
        <title>A chromosome-level genome assembly of Lolium multiflorum.</title>
        <authorList>
            <person name="Chen Y."/>
            <person name="Copetti D."/>
            <person name="Kolliker R."/>
            <person name="Studer B."/>
        </authorList>
    </citation>
    <scope>NUCLEOTIDE SEQUENCE</scope>
    <source>
        <strain evidence="6">02402/16</strain>
        <tissue evidence="6">Leaf</tissue>
    </source>
</reference>
<dbReference type="PANTHER" id="PTHR31973:SF187">
    <property type="entry name" value="MUTATOR TRANSPOSASE MUDRA PROTEIN"/>
    <property type="match status" value="1"/>
</dbReference>
<organism evidence="6 7">
    <name type="scientific">Lolium multiflorum</name>
    <name type="common">Italian ryegrass</name>
    <name type="synonym">Lolium perenne subsp. multiflorum</name>
    <dbReference type="NCBI Taxonomy" id="4521"/>
    <lineage>
        <taxon>Eukaryota</taxon>
        <taxon>Viridiplantae</taxon>
        <taxon>Streptophyta</taxon>
        <taxon>Embryophyta</taxon>
        <taxon>Tracheophyta</taxon>
        <taxon>Spermatophyta</taxon>
        <taxon>Magnoliopsida</taxon>
        <taxon>Liliopsida</taxon>
        <taxon>Poales</taxon>
        <taxon>Poaceae</taxon>
        <taxon>BOP clade</taxon>
        <taxon>Pooideae</taxon>
        <taxon>Poodae</taxon>
        <taxon>Poeae</taxon>
        <taxon>Poeae Chloroplast Group 2 (Poeae type)</taxon>
        <taxon>Loliodinae</taxon>
        <taxon>Loliinae</taxon>
        <taxon>Lolium</taxon>
    </lineage>
</organism>
<dbReference type="AlphaFoldDB" id="A0AAD8TCP7"/>
<evidence type="ECO:0000313" key="7">
    <source>
        <dbReference type="Proteomes" id="UP001231189"/>
    </source>
</evidence>
<feature type="compositionally biased region" description="Low complexity" evidence="4">
    <location>
        <begin position="771"/>
        <end position="789"/>
    </location>
</feature>
<feature type="region of interest" description="Disordered" evidence="4">
    <location>
        <begin position="1"/>
        <end position="23"/>
    </location>
</feature>
<dbReference type="Pfam" id="PF10551">
    <property type="entry name" value="MULE"/>
    <property type="match status" value="1"/>
</dbReference>
<dbReference type="GO" id="GO:0004803">
    <property type="term" value="F:transposase activity"/>
    <property type="evidence" value="ECO:0007669"/>
    <property type="project" value="InterPro"/>
</dbReference>
<evidence type="ECO:0000256" key="2">
    <source>
        <dbReference type="ARBA" id="ARBA00023125"/>
    </source>
</evidence>
<feature type="region of interest" description="Disordered" evidence="4">
    <location>
        <begin position="40"/>
        <end position="61"/>
    </location>
</feature>
<feature type="compositionally biased region" description="Low complexity" evidence="4">
    <location>
        <begin position="798"/>
        <end position="837"/>
    </location>
</feature>
<feature type="compositionally biased region" description="Gly residues" evidence="4">
    <location>
        <begin position="1"/>
        <end position="10"/>
    </location>
</feature>
<dbReference type="EMBL" id="JAUUTY010000002">
    <property type="protein sequence ID" value="KAK1679196.1"/>
    <property type="molecule type" value="Genomic_DNA"/>
</dbReference>
<dbReference type="PROSITE" id="PS01007">
    <property type="entry name" value="TRANSPOSASE_MUTATOR"/>
    <property type="match status" value="1"/>
</dbReference>
<evidence type="ECO:0000256" key="4">
    <source>
        <dbReference type="SAM" id="MobiDB-lite"/>
    </source>
</evidence>
<keyword evidence="1" id="KW-0815">Transposition</keyword>
<feature type="region of interest" description="Disordered" evidence="4">
    <location>
        <begin position="749"/>
        <end position="863"/>
    </location>
</feature>
<dbReference type="PANTHER" id="PTHR31973">
    <property type="entry name" value="POLYPROTEIN, PUTATIVE-RELATED"/>
    <property type="match status" value="1"/>
</dbReference>
<evidence type="ECO:0000259" key="5">
    <source>
        <dbReference type="Pfam" id="PF10551"/>
    </source>
</evidence>
<gene>
    <name evidence="6" type="ORF">QYE76_040044</name>
</gene>
<dbReference type="GO" id="GO:0003677">
    <property type="term" value="F:DNA binding"/>
    <property type="evidence" value="ECO:0007669"/>
    <property type="project" value="UniProtKB-KW"/>
</dbReference>
<keyword evidence="7" id="KW-1185">Reference proteome</keyword>
<evidence type="ECO:0000256" key="3">
    <source>
        <dbReference type="ARBA" id="ARBA00023172"/>
    </source>
</evidence>